<dbReference type="PANTHER" id="PTHR42895">
    <property type="entry name" value="IRON-SULFUR CLUSTER-BINDING PROTEIN-RELATED"/>
    <property type="match status" value="1"/>
</dbReference>
<gene>
    <name evidence="2" type="ORF">CEE37_00025</name>
</gene>
<dbReference type="Pfam" id="PF17650">
    <property type="entry name" value="RACo_linker"/>
    <property type="match status" value="1"/>
</dbReference>
<dbReference type="InterPro" id="IPR043129">
    <property type="entry name" value="ATPase_NBD"/>
</dbReference>
<dbReference type="InterPro" id="IPR012675">
    <property type="entry name" value="Beta-grasp_dom_sf"/>
</dbReference>
<comment type="caution">
    <text evidence="2">The sequence shown here is derived from an EMBL/GenBank/DDBJ whole genome shotgun (WGS) entry which is preliminary data.</text>
</comment>
<dbReference type="CDD" id="cd00207">
    <property type="entry name" value="fer2"/>
    <property type="match status" value="1"/>
</dbReference>
<dbReference type="InterPro" id="IPR027980">
    <property type="entry name" value="RACo_C"/>
</dbReference>
<dbReference type="GO" id="GO:0051536">
    <property type="term" value="F:iron-sulfur cluster binding"/>
    <property type="evidence" value="ECO:0007669"/>
    <property type="project" value="InterPro"/>
</dbReference>
<organism evidence="2 3">
    <name type="scientific">candidate division LCP-89 bacterium B3_LCP</name>
    <dbReference type="NCBI Taxonomy" id="2012998"/>
    <lineage>
        <taxon>Bacteria</taxon>
        <taxon>Pseudomonadati</taxon>
        <taxon>Bacteria division LCP-89</taxon>
    </lineage>
</organism>
<feature type="domain" description="2Fe-2S ferredoxin-type" evidence="1">
    <location>
        <begin position="4"/>
        <end position="93"/>
    </location>
</feature>
<dbReference type="InterPro" id="IPR042259">
    <property type="entry name" value="Raco-like_middle_sf"/>
</dbReference>
<dbReference type="Gene3D" id="3.10.20.880">
    <property type="match status" value="1"/>
</dbReference>
<dbReference type="PANTHER" id="PTHR42895:SF2">
    <property type="entry name" value="IRON-SULFUR CLUSTER PROTEIN"/>
    <property type="match status" value="1"/>
</dbReference>
<dbReference type="Gene3D" id="3.10.20.30">
    <property type="match status" value="1"/>
</dbReference>
<dbReference type="Pfam" id="PF00111">
    <property type="entry name" value="Fer2"/>
    <property type="match status" value="1"/>
</dbReference>
<evidence type="ECO:0000313" key="2">
    <source>
        <dbReference type="EMBL" id="TKJ42100.1"/>
    </source>
</evidence>
<evidence type="ECO:0000259" key="1">
    <source>
        <dbReference type="PROSITE" id="PS51085"/>
    </source>
</evidence>
<dbReference type="InterPro" id="IPR052911">
    <property type="entry name" value="Corrinoid_activation_enz"/>
</dbReference>
<accession>A0A532V4H3</accession>
<evidence type="ECO:0000313" key="3">
    <source>
        <dbReference type="Proteomes" id="UP000319619"/>
    </source>
</evidence>
<dbReference type="InterPro" id="IPR036010">
    <property type="entry name" value="2Fe-2S_ferredoxin-like_sf"/>
</dbReference>
<reference evidence="2 3" key="1">
    <citation type="submission" date="2017-06" db="EMBL/GenBank/DDBJ databases">
        <title>Novel microbial phyla capable of carbon fixation and sulfur reduction in deep-sea sediments.</title>
        <authorList>
            <person name="Huang J."/>
            <person name="Baker B."/>
            <person name="Wang Y."/>
        </authorList>
    </citation>
    <scope>NUCLEOTIDE SEQUENCE [LARGE SCALE GENOMIC DNA]</scope>
    <source>
        <strain evidence="2">B3_LCP</strain>
    </source>
</reference>
<dbReference type="Proteomes" id="UP000319619">
    <property type="component" value="Unassembled WGS sequence"/>
</dbReference>
<dbReference type="AlphaFoldDB" id="A0A532V4H3"/>
<dbReference type="EMBL" id="NJBN01000001">
    <property type="protein sequence ID" value="TKJ42100.1"/>
    <property type="molecule type" value="Genomic_DNA"/>
</dbReference>
<dbReference type="InterPro" id="IPR041414">
    <property type="entry name" value="Raco-like_middle"/>
</dbReference>
<dbReference type="Pfam" id="PF14574">
    <property type="entry name" value="RACo_C_ter"/>
    <property type="match status" value="1"/>
</dbReference>
<dbReference type="Pfam" id="PF17651">
    <property type="entry name" value="Raco_middle"/>
    <property type="match status" value="1"/>
</dbReference>
<dbReference type="SUPFAM" id="SSF53067">
    <property type="entry name" value="Actin-like ATPase domain"/>
    <property type="match status" value="1"/>
</dbReference>
<dbReference type="SUPFAM" id="SSF54292">
    <property type="entry name" value="2Fe-2S ferredoxin-like"/>
    <property type="match status" value="1"/>
</dbReference>
<sequence length="631" mass="68086">MSDFKVKFLPAEVSIEADEGVSLLEVARRAGYVMQSECGGQGTCRRCKVKLVSGDVFLTGEPNISSAEREQNLTLACLARIVEDIIIEVPDESELTFAKDEFKPQWLPGEHPGDELHTFALKVDPLLQCLSITVPKATLQNNSSDFDRLCSTLEREGCKRPFKADISILKGLSSALREDNGFLNVQTVRIGNTTEICSLDTTEERPLYGLALDIGTTTVFGRLIDLSSGEVAAESSEYNRQIPCGGDIIHRIIYAGNEKGLNELNQLVLDTIGSIFGNLISEVDATEDQVVASVVAGNATMEHLFLGMNPKSIREDPYVPTVTEFPLLQAGDVNMPQMPHSAPMFLSPAVASYVGGDITAGLLAAGIHKSDQLTLYIDLGTNGEVVLGNREWLTACACSAGPAFEGSGVRCGMRALPGSIDAVVRDLDSGGLTYNVIGGGTPRGICGSGLIDLLAELHATEIVDARGKLQQEKDGRIRKANRKAEMVLFDKVQTGGAEDIVITDVDLDNLVRTKGAIFAGIMTLLKGVGLQASEIERVVIAGGFGRTLNIENAIRIGMLPDLPRDRFEYIGNGSLRGAGLALLSRKMWGELHQIAKMITYFELSTWPGYMDEYMAALFLPHTDAALFPSVL</sequence>
<dbReference type="Gene3D" id="3.30.420.480">
    <property type="entry name" value="Domain of unknown function (DUF4445)"/>
    <property type="match status" value="1"/>
</dbReference>
<name>A0A532V4H3_UNCL8</name>
<protein>
    <submittedName>
        <fullName evidence="2">Ferredoxin</fullName>
    </submittedName>
</protein>
<dbReference type="InterPro" id="IPR001041">
    <property type="entry name" value="2Fe-2S_ferredoxin-type"/>
</dbReference>
<dbReference type="PROSITE" id="PS51085">
    <property type="entry name" value="2FE2S_FER_2"/>
    <property type="match status" value="1"/>
</dbReference>
<proteinExistence type="predicted"/>
<dbReference type="InterPro" id="IPR040506">
    <property type="entry name" value="RACo_linker"/>
</dbReference>